<evidence type="ECO:0000313" key="1">
    <source>
        <dbReference type="EMBL" id="CAL1270272.1"/>
    </source>
</evidence>
<keyword evidence="2" id="KW-1185">Reference proteome</keyword>
<dbReference type="AlphaFoldDB" id="A0AAV1ZEU1"/>
<name>A0AAV1ZEU1_9ARAC</name>
<evidence type="ECO:0000313" key="2">
    <source>
        <dbReference type="Proteomes" id="UP001497382"/>
    </source>
</evidence>
<sequence length="34" mass="4287">MWNRWRHFMDHSIPQIWIESSYPPIGCDVKWTRI</sequence>
<gene>
    <name evidence="1" type="ORF">LARSCL_LOCUS5198</name>
</gene>
<organism evidence="1 2">
    <name type="scientific">Larinioides sclopetarius</name>
    <dbReference type="NCBI Taxonomy" id="280406"/>
    <lineage>
        <taxon>Eukaryota</taxon>
        <taxon>Metazoa</taxon>
        <taxon>Ecdysozoa</taxon>
        <taxon>Arthropoda</taxon>
        <taxon>Chelicerata</taxon>
        <taxon>Arachnida</taxon>
        <taxon>Araneae</taxon>
        <taxon>Araneomorphae</taxon>
        <taxon>Entelegynae</taxon>
        <taxon>Araneoidea</taxon>
        <taxon>Araneidae</taxon>
        <taxon>Larinioides</taxon>
    </lineage>
</organism>
<protein>
    <submittedName>
        <fullName evidence="1">Uncharacterized protein</fullName>
    </submittedName>
</protein>
<accession>A0AAV1ZEU1</accession>
<reference evidence="1 2" key="1">
    <citation type="submission" date="2024-04" db="EMBL/GenBank/DDBJ databases">
        <authorList>
            <person name="Rising A."/>
            <person name="Reimegard J."/>
            <person name="Sonavane S."/>
            <person name="Akerstrom W."/>
            <person name="Nylinder S."/>
            <person name="Hedman E."/>
            <person name="Kallberg Y."/>
        </authorList>
    </citation>
    <scope>NUCLEOTIDE SEQUENCE [LARGE SCALE GENOMIC DNA]</scope>
</reference>
<proteinExistence type="predicted"/>
<comment type="caution">
    <text evidence="1">The sequence shown here is derived from an EMBL/GenBank/DDBJ whole genome shotgun (WGS) entry which is preliminary data.</text>
</comment>
<dbReference type="Proteomes" id="UP001497382">
    <property type="component" value="Unassembled WGS sequence"/>
</dbReference>
<dbReference type="EMBL" id="CAXIEN010000047">
    <property type="protein sequence ID" value="CAL1270272.1"/>
    <property type="molecule type" value="Genomic_DNA"/>
</dbReference>